<keyword evidence="3" id="KW-1185">Reference proteome</keyword>
<feature type="chain" id="PRO_5035284050" evidence="1">
    <location>
        <begin position="20"/>
        <end position="95"/>
    </location>
</feature>
<sequence length="95" mass="10566">MKKRFSLFALLLASASAFASSDAAWQALYERTEKACLKKSALKDAHAVGERVVFSKAIFYRIEGTYPQPHMNAQKGTVYCLHPYPKGRAEIAESP</sequence>
<proteinExistence type="predicted"/>
<accession>A0A8J2UJR3</accession>
<organism evidence="2 3">
    <name type="scientific">Oxalicibacterium flavum</name>
    <dbReference type="NCBI Taxonomy" id="179467"/>
    <lineage>
        <taxon>Bacteria</taxon>
        <taxon>Pseudomonadati</taxon>
        <taxon>Pseudomonadota</taxon>
        <taxon>Betaproteobacteria</taxon>
        <taxon>Burkholderiales</taxon>
        <taxon>Oxalobacteraceae</taxon>
        <taxon>Oxalicibacterium</taxon>
    </lineage>
</organism>
<dbReference type="Proteomes" id="UP000620266">
    <property type="component" value="Unassembled WGS sequence"/>
</dbReference>
<gene>
    <name evidence="2" type="ORF">GCM10007205_05030</name>
</gene>
<comment type="caution">
    <text evidence="2">The sequence shown here is derived from an EMBL/GenBank/DDBJ whole genome shotgun (WGS) entry which is preliminary data.</text>
</comment>
<evidence type="ECO:0000313" key="2">
    <source>
        <dbReference type="EMBL" id="GGB98717.1"/>
    </source>
</evidence>
<protein>
    <submittedName>
        <fullName evidence="2">Uncharacterized protein</fullName>
    </submittedName>
</protein>
<dbReference type="RefSeq" id="WP_188394579.1">
    <property type="nucleotide sequence ID" value="NZ_BMCG01000001.1"/>
</dbReference>
<name>A0A8J2UJR3_9BURK</name>
<dbReference type="AlphaFoldDB" id="A0A8J2UJR3"/>
<evidence type="ECO:0000313" key="3">
    <source>
        <dbReference type="Proteomes" id="UP000620266"/>
    </source>
</evidence>
<dbReference type="EMBL" id="BMCG01000001">
    <property type="protein sequence ID" value="GGB98717.1"/>
    <property type="molecule type" value="Genomic_DNA"/>
</dbReference>
<keyword evidence="1" id="KW-0732">Signal</keyword>
<evidence type="ECO:0000256" key="1">
    <source>
        <dbReference type="SAM" id="SignalP"/>
    </source>
</evidence>
<feature type="signal peptide" evidence="1">
    <location>
        <begin position="1"/>
        <end position="19"/>
    </location>
</feature>
<reference evidence="2" key="2">
    <citation type="submission" date="2020-09" db="EMBL/GenBank/DDBJ databases">
        <authorList>
            <person name="Sun Q."/>
            <person name="Sedlacek I."/>
        </authorList>
    </citation>
    <scope>NUCLEOTIDE SEQUENCE</scope>
    <source>
        <strain evidence="2">CCM 7086</strain>
    </source>
</reference>
<reference evidence="2" key="1">
    <citation type="journal article" date="2014" name="Int. J. Syst. Evol. Microbiol.">
        <title>Complete genome sequence of Corynebacterium casei LMG S-19264T (=DSM 44701T), isolated from a smear-ripened cheese.</title>
        <authorList>
            <consortium name="US DOE Joint Genome Institute (JGI-PGF)"/>
            <person name="Walter F."/>
            <person name="Albersmeier A."/>
            <person name="Kalinowski J."/>
            <person name="Ruckert C."/>
        </authorList>
    </citation>
    <scope>NUCLEOTIDE SEQUENCE</scope>
    <source>
        <strain evidence="2">CCM 7086</strain>
    </source>
</reference>